<evidence type="ECO:0000259" key="2">
    <source>
        <dbReference type="SMART" id="SM00267"/>
    </source>
</evidence>
<feature type="domain" description="GGDEF" evidence="2">
    <location>
        <begin position="27"/>
        <end position="174"/>
    </location>
</feature>
<sequence length="179" mass="20725">MIIYITITFLLMILTFFITRFFYITKLKKCDVVINDLTTIDKETGLYNRHFFDYTYLSEFHRASRINCPLALVFFKSTSTDKLPQILLDSIKRDTDFISRYEKNIYAAVLYDTSLEGVDQIINRVMERVDGDMDLNIGVHTSIPDSHTSSIKLVEEAIKSLNVAISRGDRIIEFTLNSI</sequence>
<feature type="transmembrane region" description="Helical" evidence="1">
    <location>
        <begin position="6"/>
        <end position="23"/>
    </location>
</feature>
<dbReference type="EMBL" id="CP035807">
    <property type="protein sequence ID" value="QEN04160.1"/>
    <property type="molecule type" value="Genomic_DNA"/>
</dbReference>
<keyword evidence="4" id="KW-1185">Reference proteome</keyword>
<dbReference type="RefSeq" id="WP_149567411.1">
    <property type="nucleotide sequence ID" value="NZ_CP035807.1"/>
</dbReference>
<dbReference type="OrthoDB" id="9812358at2"/>
<keyword evidence="1" id="KW-0812">Transmembrane</keyword>
<dbReference type="Gene3D" id="3.30.70.270">
    <property type="match status" value="1"/>
</dbReference>
<keyword evidence="1" id="KW-1133">Transmembrane helix</keyword>
<dbReference type="AlphaFoldDB" id="A0A5C1QAT4"/>
<dbReference type="KEGG" id="sper:EW093_05395"/>
<gene>
    <name evidence="3" type="ORF">EW093_05395</name>
</gene>
<reference evidence="3 4" key="1">
    <citation type="submission" date="2019-02" db="EMBL/GenBank/DDBJ databases">
        <authorList>
            <person name="Fomenkov A."/>
            <person name="Dubinina G."/>
            <person name="Grabovich M."/>
            <person name="Vincze T."/>
            <person name="Roberts R.J."/>
        </authorList>
    </citation>
    <scope>NUCLEOTIDE SEQUENCE [LARGE SCALE GENOMIC DNA]</scope>
    <source>
        <strain evidence="3 4">P</strain>
    </source>
</reference>
<evidence type="ECO:0000256" key="1">
    <source>
        <dbReference type="SAM" id="Phobius"/>
    </source>
</evidence>
<dbReference type="InterPro" id="IPR000160">
    <property type="entry name" value="GGDEF_dom"/>
</dbReference>
<name>A0A5C1QAT4_9SPIO</name>
<dbReference type="InterPro" id="IPR043128">
    <property type="entry name" value="Rev_trsase/Diguanyl_cyclase"/>
</dbReference>
<organism evidence="3 4">
    <name type="scientific">Thiospirochaeta perfilievii</name>
    <dbReference type="NCBI Taxonomy" id="252967"/>
    <lineage>
        <taxon>Bacteria</taxon>
        <taxon>Pseudomonadati</taxon>
        <taxon>Spirochaetota</taxon>
        <taxon>Spirochaetia</taxon>
        <taxon>Spirochaetales</taxon>
        <taxon>Spirochaetaceae</taxon>
        <taxon>Thiospirochaeta</taxon>
    </lineage>
</organism>
<dbReference type="Proteomes" id="UP000323824">
    <property type="component" value="Chromosome"/>
</dbReference>
<reference evidence="3 4" key="2">
    <citation type="submission" date="2019-09" db="EMBL/GenBank/DDBJ databases">
        <title>Complete Genome Sequence and Methylome Analysis of free living Spirochaetas.</title>
        <authorList>
            <person name="Leshcheva N."/>
            <person name="Mikheeva N."/>
        </authorList>
    </citation>
    <scope>NUCLEOTIDE SEQUENCE [LARGE SCALE GENOMIC DNA]</scope>
    <source>
        <strain evidence="3 4">P</strain>
    </source>
</reference>
<dbReference type="InterPro" id="IPR029787">
    <property type="entry name" value="Nucleotide_cyclase"/>
</dbReference>
<dbReference type="SUPFAM" id="SSF55073">
    <property type="entry name" value="Nucleotide cyclase"/>
    <property type="match status" value="1"/>
</dbReference>
<keyword evidence="1" id="KW-0472">Membrane</keyword>
<proteinExistence type="predicted"/>
<dbReference type="SMART" id="SM00267">
    <property type="entry name" value="GGDEF"/>
    <property type="match status" value="1"/>
</dbReference>
<evidence type="ECO:0000313" key="4">
    <source>
        <dbReference type="Proteomes" id="UP000323824"/>
    </source>
</evidence>
<protein>
    <submittedName>
        <fullName evidence="3">GGDEF domain-containing protein</fullName>
    </submittedName>
</protein>
<accession>A0A5C1QAT4</accession>
<evidence type="ECO:0000313" key="3">
    <source>
        <dbReference type="EMBL" id="QEN04160.1"/>
    </source>
</evidence>